<name>A0A0D2E5R7_9EURO</name>
<dbReference type="GO" id="GO:0003712">
    <property type="term" value="F:transcription coregulator activity"/>
    <property type="evidence" value="ECO:0007669"/>
    <property type="project" value="InterPro"/>
</dbReference>
<comment type="subcellular location">
    <subcellularLocation>
        <location evidence="1 8">Nucleus</location>
    </subcellularLocation>
</comment>
<dbReference type="InterPro" id="IPR008831">
    <property type="entry name" value="Mediator_Med31"/>
</dbReference>
<sequence length="146" mass="16605">MASMDATTPPTPLSHRFTLELEFVLCLANPHYLQYLAVNYPHLLNKPAASHNSSDFEDSDAARFARYLRYLYGYWRTPQYAKYLTHPGATLRNLELLQQEKFCKDMIRPDVIAKLFETEVCQPAQQAETADSIQPNLPTEPGQAVG</sequence>
<keyword evidence="11" id="KW-1185">Reference proteome</keyword>
<evidence type="ECO:0000256" key="6">
    <source>
        <dbReference type="ARBA" id="ARBA00023163"/>
    </source>
</evidence>
<dbReference type="InterPro" id="IPR038089">
    <property type="entry name" value="Med31_sf"/>
</dbReference>
<keyword evidence="5 8" id="KW-0010">Activator</keyword>
<dbReference type="GeneID" id="25333567"/>
<dbReference type="GO" id="GO:0016592">
    <property type="term" value="C:mediator complex"/>
    <property type="evidence" value="ECO:0007669"/>
    <property type="project" value="InterPro"/>
</dbReference>
<keyword evidence="6 8" id="KW-0804">Transcription</keyword>
<comment type="similarity">
    <text evidence="2 8">Belongs to the Mediator complex subunit 31 family.</text>
</comment>
<evidence type="ECO:0000313" key="10">
    <source>
        <dbReference type="EMBL" id="KIW50035.1"/>
    </source>
</evidence>
<dbReference type="PANTHER" id="PTHR13186">
    <property type="entry name" value="MEDIATOR OF RNA POLYMERASE II TRANSCRIPTION SUBUNIT 31"/>
    <property type="match status" value="1"/>
</dbReference>
<keyword evidence="4 8" id="KW-0805">Transcription regulation</keyword>
<reference evidence="10 11" key="1">
    <citation type="submission" date="2015-01" db="EMBL/GenBank/DDBJ databases">
        <title>The Genome Sequence of Exophiala xenobiotica CBS118157.</title>
        <authorList>
            <consortium name="The Broad Institute Genomics Platform"/>
            <person name="Cuomo C."/>
            <person name="de Hoog S."/>
            <person name="Gorbushina A."/>
            <person name="Stielow B."/>
            <person name="Teixiera M."/>
            <person name="Abouelleil A."/>
            <person name="Chapman S.B."/>
            <person name="Priest M."/>
            <person name="Young S.K."/>
            <person name="Wortman J."/>
            <person name="Nusbaum C."/>
            <person name="Birren B."/>
        </authorList>
    </citation>
    <scope>NUCLEOTIDE SEQUENCE [LARGE SCALE GENOMIC DNA]</scope>
    <source>
        <strain evidence="10 11">CBS 118157</strain>
    </source>
</reference>
<proteinExistence type="inferred from homology"/>
<evidence type="ECO:0000256" key="5">
    <source>
        <dbReference type="ARBA" id="ARBA00023159"/>
    </source>
</evidence>
<evidence type="ECO:0000256" key="4">
    <source>
        <dbReference type="ARBA" id="ARBA00023015"/>
    </source>
</evidence>
<evidence type="ECO:0000256" key="7">
    <source>
        <dbReference type="ARBA" id="ARBA00023242"/>
    </source>
</evidence>
<dbReference type="Gene3D" id="1.10.10.1340">
    <property type="entry name" value="Mediator of RNA polymerase II, submodule Med31 (Soh1)"/>
    <property type="match status" value="1"/>
</dbReference>
<comment type="function">
    <text evidence="8">Component of the Mediator complex, a coactivator involved in the regulated transcription of nearly all RNA polymerase II-dependent genes. Mediator functions as a bridge to convey information from gene-specific regulatory proteins to the basal RNA polymerase II transcription machinery. Mediator is recruited to promoters by direct interactions with regulatory proteins and serves as a scaffold for the assembly of a functional preinitiation complex with RNA polymerase II and the general transcription factors.</text>
</comment>
<dbReference type="AlphaFoldDB" id="A0A0D2E5R7"/>
<dbReference type="EMBL" id="KN847323">
    <property type="protein sequence ID" value="KIW50035.1"/>
    <property type="molecule type" value="Genomic_DNA"/>
</dbReference>
<evidence type="ECO:0000256" key="2">
    <source>
        <dbReference type="ARBA" id="ARBA00006378"/>
    </source>
</evidence>
<organism evidence="10 11">
    <name type="scientific">Exophiala xenobiotica</name>
    <dbReference type="NCBI Taxonomy" id="348802"/>
    <lineage>
        <taxon>Eukaryota</taxon>
        <taxon>Fungi</taxon>
        <taxon>Dikarya</taxon>
        <taxon>Ascomycota</taxon>
        <taxon>Pezizomycotina</taxon>
        <taxon>Eurotiomycetes</taxon>
        <taxon>Chaetothyriomycetidae</taxon>
        <taxon>Chaetothyriales</taxon>
        <taxon>Herpotrichiellaceae</taxon>
        <taxon>Exophiala</taxon>
    </lineage>
</organism>
<dbReference type="GO" id="GO:0006355">
    <property type="term" value="P:regulation of DNA-templated transcription"/>
    <property type="evidence" value="ECO:0007669"/>
    <property type="project" value="InterPro"/>
</dbReference>
<dbReference type="Proteomes" id="UP000054342">
    <property type="component" value="Unassembled WGS sequence"/>
</dbReference>
<comment type="subunit">
    <text evidence="8">Component of the Mediator complex.</text>
</comment>
<evidence type="ECO:0000313" key="11">
    <source>
        <dbReference type="Proteomes" id="UP000054342"/>
    </source>
</evidence>
<evidence type="ECO:0000256" key="1">
    <source>
        <dbReference type="ARBA" id="ARBA00004123"/>
    </source>
</evidence>
<dbReference type="RefSeq" id="XP_013310619.1">
    <property type="nucleotide sequence ID" value="XM_013455165.1"/>
</dbReference>
<dbReference type="OrthoDB" id="10257739at2759"/>
<feature type="region of interest" description="Disordered" evidence="9">
    <location>
        <begin position="127"/>
        <end position="146"/>
    </location>
</feature>
<protein>
    <recommendedName>
        <fullName evidence="3 8">Mediator of RNA polymerase II transcription subunit 31</fullName>
    </recommendedName>
</protein>
<dbReference type="Pfam" id="PF05669">
    <property type="entry name" value="Med31"/>
    <property type="match status" value="1"/>
</dbReference>
<accession>A0A0D2E5R7</accession>
<feature type="compositionally biased region" description="Polar residues" evidence="9">
    <location>
        <begin position="127"/>
        <end position="137"/>
    </location>
</feature>
<keyword evidence="7 8" id="KW-0539">Nucleus</keyword>
<dbReference type="STRING" id="348802.A0A0D2E5R7"/>
<evidence type="ECO:0000256" key="8">
    <source>
        <dbReference type="RuleBase" id="RU364129"/>
    </source>
</evidence>
<dbReference type="HOGENOM" id="CLU_071681_1_0_1"/>
<gene>
    <name evidence="10" type="ORF">PV05_11659</name>
</gene>
<evidence type="ECO:0000256" key="9">
    <source>
        <dbReference type="SAM" id="MobiDB-lite"/>
    </source>
</evidence>
<evidence type="ECO:0000256" key="3">
    <source>
        <dbReference type="ARBA" id="ARBA00019660"/>
    </source>
</evidence>